<reference evidence="4" key="1">
    <citation type="submission" date="2025-08" db="UniProtKB">
        <authorList>
            <consortium name="RefSeq"/>
        </authorList>
    </citation>
    <scope>IDENTIFICATION</scope>
</reference>
<name>A0A6P3XZD6_DINQU</name>
<dbReference type="GeneID" id="106748980"/>
<dbReference type="InterPro" id="IPR000618">
    <property type="entry name" value="Insect_cuticle"/>
</dbReference>
<feature type="chain" id="PRO_5027850601" evidence="2">
    <location>
        <begin position="21"/>
        <end position="140"/>
    </location>
</feature>
<keyword evidence="1" id="KW-0193">Cuticle</keyword>
<dbReference type="OrthoDB" id="6629557at2759"/>
<keyword evidence="3" id="KW-1185">Reference proteome</keyword>
<dbReference type="PROSITE" id="PS51155">
    <property type="entry name" value="CHIT_BIND_RR_2"/>
    <property type="match status" value="1"/>
</dbReference>
<evidence type="ECO:0000313" key="3">
    <source>
        <dbReference type="Proteomes" id="UP000515204"/>
    </source>
</evidence>
<protein>
    <submittedName>
        <fullName evidence="4">Uncharacterized protein LOC106748980</fullName>
    </submittedName>
</protein>
<sequence length="140" mass="15670">MVHREIIYSLIWCLLSFATCFPAEKLPLNQQKSLSVPSPEKDLIPVLLFKRGPRTIANPTISTNVNNDVEWKEYPTISDIDGKLVRIVTGYFSYKSPEGISIFVHYNADSNGNQGGFKLGEFQPTPPPRPAYHPPIIRGG</sequence>
<proteinExistence type="predicted"/>
<evidence type="ECO:0000313" key="4">
    <source>
        <dbReference type="RefSeq" id="XP_014483437.1"/>
    </source>
</evidence>
<accession>A0A6P3XZD6</accession>
<evidence type="ECO:0000256" key="1">
    <source>
        <dbReference type="PROSITE-ProRule" id="PRU00497"/>
    </source>
</evidence>
<evidence type="ECO:0000256" key="2">
    <source>
        <dbReference type="SAM" id="SignalP"/>
    </source>
</evidence>
<dbReference type="GO" id="GO:0042302">
    <property type="term" value="F:structural constituent of cuticle"/>
    <property type="evidence" value="ECO:0007669"/>
    <property type="project" value="UniProtKB-UniRule"/>
</dbReference>
<organism evidence="3 4">
    <name type="scientific">Dinoponera quadriceps</name>
    <name type="common">South American ant</name>
    <dbReference type="NCBI Taxonomy" id="609295"/>
    <lineage>
        <taxon>Eukaryota</taxon>
        <taxon>Metazoa</taxon>
        <taxon>Ecdysozoa</taxon>
        <taxon>Arthropoda</taxon>
        <taxon>Hexapoda</taxon>
        <taxon>Insecta</taxon>
        <taxon>Pterygota</taxon>
        <taxon>Neoptera</taxon>
        <taxon>Endopterygota</taxon>
        <taxon>Hymenoptera</taxon>
        <taxon>Apocrita</taxon>
        <taxon>Aculeata</taxon>
        <taxon>Formicoidea</taxon>
        <taxon>Formicidae</taxon>
        <taxon>Ponerinae</taxon>
        <taxon>Ponerini</taxon>
        <taxon>Dinoponera</taxon>
    </lineage>
</organism>
<dbReference type="AlphaFoldDB" id="A0A6P3XZD6"/>
<gene>
    <name evidence="4" type="primary">LOC106748980</name>
</gene>
<feature type="signal peptide" evidence="2">
    <location>
        <begin position="1"/>
        <end position="20"/>
    </location>
</feature>
<keyword evidence="2" id="KW-0732">Signal</keyword>
<dbReference type="RefSeq" id="XP_014483437.1">
    <property type="nucleotide sequence ID" value="XM_014627951.1"/>
</dbReference>
<dbReference type="Pfam" id="PF00379">
    <property type="entry name" value="Chitin_bind_4"/>
    <property type="match status" value="1"/>
</dbReference>
<dbReference type="KEGG" id="dqu:106748980"/>
<dbReference type="Proteomes" id="UP000515204">
    <property type="component" value="Unplaced"/>
</dbReference>